<dbReference type="PANTHER" id="PTHR43018">
    <property type="entry name" value="PHOSPHO-2-DEHYDRO-3-DEOXYHEPTONATE ALDOLASE"/>
    <property type="match status" value="1"/>
</dbReference>
<dbReference type="InterPro" id="IPR002912">
    <property type="entry name" value="ACT_dom"/>
</dbReference>
<organism evidence="1 2">
    <name type="scientific">Aliikangiella maris</name>
    <dbReference type="NCBI Taxonomy" id="3162458"/>
    <lineage>
        <taxon>Bacteria</taxon>
        <taxon>Pseudomonadati</taxon>
        <taxon>Pseudomonadota</taxon>
        <taxon>Gammaproteobacteria</taxon>
        <taxon>Oceanospirillales</taxon>
        <taxon>Pleioneaceae</taxon>
        <taxon>Aliikangiella</taxon>
    </lineage>
</organism>
<dbReference type="Gene3D" id="3.20.20.70">
    <property type="entry name" value="Aldolase class I"/>
    <property type="match status" value="1"/>
</dbReference>
<dbReference type="Gene3D" id="3.30.70.260">
    <property type="match status" value="1"/>
</dbReference>
<sequence>MTDEQDNMKQSEAPLSLDKIRVEISDLDNKLLELFAYRRELSRAVAINKASDLRPVRDQQREQQLLDMLIEKGSQSGLDSHYVTTLFHAIIEDSIAVQRDYLQAQSNPQVDNDKLKTIAVLGGQGSYSYLAAKKHFNQSHNAYQGFNSFEKVLKSIEEGKTDYGVIPIENTTSGGITEVYDLLLDSNLSIIGEEKYPINHCLVTKSGTQLRDVSTILAHPEASRQCNKNLPKLVSAQVKLVTSTAEALELVKNDKSGNLAAIASRESAEQFNLEVLLTNIANLKENTTRFLVVTREAQKVSQQITCKTSVALSTGQKPGSLAEVLLVFRDADLPLSKLESRPIAGKPWEQMFYIDFEGNIADPTVSEALQEISKLCRFLKVLGSYPTEDVAATKVSTSALSKAKVANISPDLLQTSDSAQFNSLAGQPSADNSSSDKATKTEVKKRKSYHLASREHKAEDTIIEVKGVKIGGDSFTVLAGPCAVESKEQIMACAKHAKETGVDILRGGCFKPRTSPYSFQGLGFEGLDYMQQAGEKYQLPIITEVMNTEDVKAVAEQADMLQIGARNMQNFALLKAVGQVNRPVMLKRGLMASIEELLNAAEYILSQGNMQVFLCERGIRTFETATRNTLDLSAIPLIRQLSHLPIIVDPSHAVGKRDLVIPMAKAAKAVGANGIMVEFHPNPEEALSDGPQALHIPEFAQMMHELFR</sequence>
<dbReference type="SUPFAM" id="SSF51569">
    <property type="entry name" value="Aldolase"/>
    <property type="match status" value="1"/>
</dbReference>
<dbReference type="PROSITE" id="PS00858">
    <property type="entry name" value="PREPHENATE_DEHYDR_2"/>
    <property type="match status" value="1"/>
</dbReference>
<dbReference type="Proteomes" id="UP001548189">
    <property type="component" value="Unassembled WGS sequence"/>
</dbReference>
<dbReference type="InterPro" id="IPR052899">
    <property type="entry name" value="Class-I_DAHP_synthase"/>
</dbReference>
<dbReference type="InterPro" id="IPR001086">
    <property type="entry name" value="Preph_deHydtase"/>
</dbReference>
<dbReference type="Pfam" id="PF00793">
    <property type="entry name" value="DAHP_synth_1"/>
    <property type="match status" value="1"/>
</dbReference>
<dbReference type="InterPro" id="IPR006218">
    <property type="entry name" value="DAHP1/KDSA"/>
</dbReference>
<dbReference type="InterPro" id="IPR006268">
    <property type="entry name" value="DAHP_syn_2"/>
</dbReference>
<dbReference type="NCBIfam" id="NF006421">
    <property type="entry name" value="PRK08673.1"/>
    <property type="match status" value="1"/>
</dbReference>
<dbReference type="SUPFAM" id="SSF55021">
    <property type="entry name" value="ACT-like"/>
    <property type="match status" value="1"/>
</dbReference>
<name>A0ABV2BVV9_9GAMM</name>
<dbReference type="Pfam" id="PF01817">
    <property type="entry name" value="CM_2"/>
    <property type="match status" value="1"/>
</dbReference>
<dbReference type="InterPro" id="IPR018528">
    <property type="entry name" value="Preph_deHydtase_CS"/>
</dbReference>
<dbReference type="PROSITE" id="PS51171">
    <property type="entry name" value="PREPHENATE_DEHYDR_3"/>
    <property type="match status" value="1"/>
</dbReference>
<dbReference type="Gene3D" id="3.40.190.10">
    <property type="entry name" value="Periplasmic binding protein-like II"/>
    <property type="match status" value="2"/>
</dbReference>
<dbReference type="PROSITE" id="PS51168">
    <property type="entry name" value="CHORISMATE_MUT_2"/>
    <property type="match status" value="1"/>
</dbReference>
<dbReference type="PROSITE" id="PS00857">
    <property type="entry name" value="PREPHENATE_DEHYDR_1"/>
    <property type="match status" value="1"/>
</dbReference>
<dbReference type="NCBIfam" id="NF009239">
    <property type="entry name" value="PRK12595.1"/>
    <property type="match status" value="1"/>
</dbReference>
<dbReference type="InterPro" id="IPR002701">
    <property type="entry name" value="CM_II_prokaryot"/>
</dbReference>
<dbReference type="PROSITE" id="PS51671">
    <property type="entry name" value="ACT"/>
    <property type="match status" value="1"/>
</dbReference>
<dbReference type="EMBL" id="JBEVCJ010000016">
    <property type="protein sequence ID" value="MET1256055.1"/>
    <property type="molecule type" value="Genomic_DNA"/>
</dbReference>
<dbReference type="PANTHER" id="PTHR43018:SF1">
    <property type="entry name" value="PROTEIN AROA(G)"/>
    <property type="match status" value="1"/>
</dbReference>
<proteinExistence type="predicted"/>
<dbReference type="NCBIfam" id="TIGR01361">
    <property type="entry name" value="DAHP_synth_Bsub"/>
    <property type="match status" value="1"/>
</dbReference>
<dbReference type="Pfam" id="PF00800">
    <property type="entry name" value="PDT"/>
    <property type="match status" value="1"/>
</dbReference>
<dbReference type="InterPro" id="IPR036979">
    <property type="entry name" value="CM_dom_sf"/>
</dbReference>
<dbReference type="CDD" id="cd13631">
    <property type="entry name" value="PBP2_Ct-PDT_like"/>
    <property type="match status" value="1"/>
</dbReference>
<gene>
    <name evidence="1" type="ORF">ABVT43_13025</name>
</gene>
<protein>
    <submittedName>
        <fullName evidence="1">Bifunctional 3-deoxy-7-phosphoheptulonate synthase/chorismate mutase</fullName>
    </submittedName>
</protein>
<keyword evidence="2" id="KW-1185">Reference proteome</keyword>
<dbReference type="InterPro" id="IPR036263">
    <property type="entry name" value="Chorismate_II_sf"/>
</dbReference>
<dbReference type="SUPFAM" id="SSF53850">
    <property type="entry name" value="Periplasmic binding protein-like II"/>
    <property type="match status" value="1"/>
</dbReference>
<evidence type="ECO:0000313" key="2">
    <source>
        <dbReference type="Proteomes" id="UP001548189"/>
    </source>
</evidence>
<dbReference type="InterPro" id="IPR013785">
    <property type="entry name" value="Aldolase_TIM"/>
</dbReference>
<comment type="caution">
    <text evidence="1">The sequence shown here is derived from an EMBL/GenBank/DDBJ whole genome shotgun (WGS) entry which is preliminary data.</text>
</comment>
<evidence type="ECO:0000313" key="1">
    <source>
        <dbReference type="EMBL" id="MET1256055.1"/>
    </source>
</evidence>
<dbReference type="SUPFAM" id="SSF48600">
    <property type="entry name" value="Chorismate mutase II"/>
    <property type="match status" value="1"/>
</dbReference>
<dbReference type="SMART" id="SM00830">
    <property type="entry name" value="CM_2"/>
    <property type="match status" value="1"/>
</dbReference>
<dbReference type="CDD" id="cd04905">
    <property type="entry name" value="ACT_CM-PDT"/>
    <property type="match status" value="1"/>
</dbReference>
<dbReference type="NCBIfam" id="NF008865">
    <property type="entry name" value="PRK11898.1"/>
    <property type="match status" value="1"/>
</dbReference>
<reference evidence="1 2" key="1">
    <citation type="submission" date="2024-06" db="EMBL/GenBank/DDBJ databases">
        <authorList>
            <person name="Li F."/>
        </authorList>
    </citation>
    <scope>NUCLEOTIDE SEQUENCE [LARGE SCALE GENOMIC DNA]</scope>
    <source>
        <strain evidence="1 2">GXAS 311</strain>
    </source>
</reference>
<accession>A0ABV2BVV9</accession>
<dbReference type="Gene3D" id="1.20.59.10">
    <property type="entry name" value="Chorismate mutase"/>
    <property type="match status" value="1"/>
</dbReference>
<dbReference type="InterPro" id="IPR045865">
    <property type="entry name" value="ACT-like_dom_sf"/>
</dbReference>